<proteinExistence type="predicted"/>
<dbReference type="OrthoDB" id="202203at2759"/>
<dbReference type="SUPFAM" id="SSF51905">
    <property type="entry name" value="FAD/NAD(P)-binding domain"/>
    <property type="match status" value="1"/>
</dbReference>
<dbReference type="OMA" id="PAVWAYY"/>
<dbReference type="Proteomes" id="UP000070544">
    <property type="component" value="Unassembled WGS sequence"/>
</dbReference>
<dbReference type="InterPro" id="IPR023753">
    <property type="entry name" value="FAD/NAD-binding_dom"/>
</dbReference>
<evidence type="ECO:0000313" key="3">
    <source>
        <dbReference type="Proteomes" id="UP000070544"/>
    </source>
</evidence>
<dbReference type="InterPro" id="IPR036188">
    <property type="entry name" value="FAD/NAD-bd_sf"/>
</dbReference>
<dbReference type="GO" id="GO:0050660">
    <property type="term" value="F:flavin adenine dinucleotide binding"/>
    <property type="evidence" value="ECO:0007669"/>
    <property type="project" value="TreeGrafter"/>
</dbReference>
<dbReference type="GO" id="GO:0004174">
    <property type="term" value="F:electron-transferring-flavoprotein dehydrogenase activity"/>
    <property type="evidence" value="ECO:0007669"/>
    <property type="project" value="TreeGrafter"/>
</dbReference>
<gene>
    <name evidence="2" type="ORF">M427DRAFT_32304</name>
</gene>
<dbReference type="PRINTS" id="PR00469">
    <property type="entry name" value="PNDRDTASEII"/>
</dbReference>
<dbReference type="PANTHER" id="PTHR43735">
    <property type="entry name" value="APOPTOSIS-INDUCING FACTOR 1"/>
    <property type="match status" value="1"/>
</dbReference>
<protein>
    <submittedName>
        <fullName evidence="2">FAD/NAD(P)-binding domain-containing protein</fullName>
    </submittedName>
</protein>
<reference evidence="2 3" key="1">
    <citation type="journal article" date="2015" name="Genome Biol. Evol.">
        <title>Phylogenomic analyses indicate that early fungi evolved digesting cell walls of algal ancestors of land plants.</title>
        <authorList>
            <person name="Chang Y."/>
            <person name="Wang S."/>
            <person name="Sekimoto S."/>
            <person name="Aerts A.L."/>
            <person name="Choi C."/>
            <person name="Clum A."/>
            <person name="LaButti K.M."/>
            <person name="Lindquist E.A."/>
            <person name="Yee Ngan C."/>
            <person name="Ohm R.A."/>
            <person name="Salamov A.A."/>
            <person name="Grigoriev I.V."/>
            <person name="Spatafora J.W."/>
            <person name="Berbee M.L."/>
        </authorList>
    </citation>
    <scope>NUCLEOTIDE SEQUENCE [LARGE SCALE GENOMIC DNA]</scope>
    <source>
        <strain evidence="2 3">JEL478</strain>
    </source>
</reference>
<keyword evidence="3" id="KW-1185">Reference proteome</keyword>
<dbReference type="EMBL" id="KQ965761">
    <property type="protein sequence ID" value="KXS15624.1"/>
    <property type="molecule type" value="Genomic_DNA"/>
</dbReference>
<dbReference type="GO" id="GO:0005737">
    <property type="term" value="C:cytoplasm"/>
    <property type="evidence" value="ECO:0007669"/>
    <property type="project" value="TreeGrafter"/>
</dbReference>
<evidence type="ECO:0000313" key="2">
    <source>
        <dbReference type="EMBL" id="KXS15624.1"/>
    </source>
</evidence>
<dbReference type="PRINTS" id="PR00368">
    <property type="entry name" value="FADPNR"/>
</dbReference>
<name>A0A139AGD7_GONPJ</name>
<dbReference type="Pfam" id="PF07992">
    <property type="entry name" value="Pyr_redox_2"/>
    <property type="match status" value="1"/>
</dbReference>
<feature type="domain" description="FAD/NAD(P)-binding" evidence="1">
    <location>
        <begin position="7"/>
        <end position="315"/>
    </location>
</feature>
<dbReference type="AlphaFoldDB" id="A0A139AGD7"/>
<dbReference type="PANTHER" id="PTHR43735:SF11">
    <property type="entry name" value="HYPOTHETICAL OXIDOREDUCTASE (EUROFUNG)"/>
    <property type="match status" value="1"/>
</dbReference>
<evidence type="ECO:0000259" key="1">
    <source>
        <dbReference type="Pfam" id="PF07992"/>
    </source>
</evidence>
<accession>A0A139AGD7</accession>
<dbReference type="STRING" id="1344416.A0A139AGD7"/>
<sequence length="413" mass="44400">MPESFKNIVIGGGSYGGCAALLALRDKLPAGYRIIVVEPRSHFHYTFAFLRASVVPDFERDLFIPYNGLFPSDSPHFLVHAKVSEVTHTHVVLDRPTSDSRLASTSDAPTHIPYTYLVYAAGAQHPSPTEMTQIDSLAASVSELKSYQSRIISATSIVIVGGGGSGIELAAEIAERYPRKEVVLVHSRERYMEAYGTGIHDVIRGILEKLGVRMVFGERVAAVEDGNKKEEAGRKVVRTIKGTEIEADLVLWCTGLKPRSAPLQSLSPSSVDPKTSFVKVLPTLQLADVAFPNIFACGDIADTADMKLARTALIQAGVVAENILALISSSLASPGSEAALLPTLKVPQIGMLARGIHMPMGHSSALAIPLPPFGWQVALNTWFLDALKADDTLGAGRLWKLLEAEGERPAAKS</sequence>
<organism evidence="2 3">
    <name type="scientific">Gonapodya prolifera (strain JEL478)</name>
    <name type="common">Monoblepharis prolifera</name>
    <dbReference type="NCBI Taxonomy" id="1344416"/>
    <lineage>
        <taxon>Eukaryota</taxon>
        <taxon>Fungi</taxon>
        <taxon>Fungi incertae sedis</taxon>
        <taxon>Chytridiomycota</taxon>
        <taxon>Chytridiomycota incertae sedis</taxon>
        <taxon>Monoblepharidomycetes</taxon>
        <taxon>Monoblepharidales</taxon>
        <taxon>Gonapodyaceae</taxon>
        <taxon>Gonapodya</taxon>
    </lineage>
</organism>
<dbReference type="Gene3D" id="3.50.50.100">
    <property type="match status" value="1"/>
</dbReference>